<dbReference type="Gene3D" id="3.40.50.720">
    <property type="entry name" value="NAD(P)-binding Rossmann-like Domain"/>
    <property type="match status" value="1"/>
</dbReference>
<protein>
    <submittedName>
        <fullName evidence="5">Benzil reductase ((S)-benzoin forming)</fullName>
    </submittedName>
</protein>
<reference evidence="6" key="1">
    <citation type="submission" date="2020-06" db="EMBL/GenBank/DDBJ databases">
        <title>Draft genomic sequecing of Geomonas sp. Red745.</title>
        <authorList>
            <person name="Itoh H."/>
            <person name="Xu Z.X."/>
            <person name="Ushijima N."/>
            <person name="Masuda Y."/>
            <person name="Shiratori Y."/>
            <person name="Senoo K."/>
        </authorList>
    </citation>
    <scope>NUCLEOTIDE SEQUENCE [LARGE SCALE GENOMIC DNA]</scope>
    <source>
        <strain evidence="6">Red745</strain>
    </source>
</reference>
<gene>
    <name evidence="5" type="primary">yueD</name>
    <name evidence="5" type="ORF">GMLC_38930</name>
</gene>
<dbReference type="InterPro" id="IPR051721">
    <property type="entry name" value="Biopterin_syn/organic_redct"/>
</dbReference>
<sequence>MKLVAISGGSRGLGLALAKGYLEAGYQVVEFSRSAPHAFSVPADFSDPEGARAAVAAELGRLAALEYQEIVIVNNAATVQPIGPTSRKEPAEVLYSLNVNVSSAVLFLSEAIRKFQAHPCRKTIVNISSGAALRPYYGWSLYCASKACLETFVRSVALEQGAEPHPFLAISIEPGIIDTEMQAAIRASSEHDFPDLKRFVELKRSGALRSAEQVADAIRSIVRQNHGNGVRYEVRDFAG</sequence>
<accession>A0A6V8NET1</accession>
<proteinExistence type="predicted"/>
<dbReference type="RefSeq" id="WP_183362927.1">
    <property type="nucleotide sequence ID" value="NZ_BLXZ01000009.1"/>
</dbReference>
<evidence type="ECO:0000256" key="3">
    <source>
        <dbReference type="ARBA" id="ARBA00022857"/>
    </source>
</evidence>
<organism evidence="5 6">
    <name type="scientific">Geomonas limicola</name>
    <dbReference type="NCBI Taxonomy" id="2740186"/>
    <lineage>
        <taxon>Bacteria</taxon>
        <taxon>Pseudomonadati</taxon>
        <taxon>Thermodesulfobacteriota</taxon>
        <taxon>Desulfuromonadia</taxon>
        <taxon>Geobacterales</taxon>
        <taxon>Geobacteraceae</taxon>
        <taxon>Geomonas</taxon>
    </lineage>
</organism>
<dbReference type="GO" id="GO:0006729">
    <property type="term" value="P:tetrahydrobiopterin biosynthetic process"/>
    <property type="evidence" value="ECO:0007669"/>
    <property type="project" value="TreeGrafter"/>
</dbReference>
<evidence type="ECO:0000256" key="2">
    <source>
        <dbReference type="ARBA" id="ARBA00022490"/>
    </source>
</evidence>
<keyword evidence="2" id="KW-0963">Cytoplasm</keyword>
<keyword evidence="4" id="KW-0560">Oxidoreductase</keyword>
<dbReference type="PANTHER" id="PTHR44085:SF2">
    <property type="entry name" value="SEPIAPTERIN REDUCTASE"/>
    <property type="match status" value="1"/>
</dbReference>
<evidence type="ECO:0000256" key="4">
    <source>
        <dbReference type="ARBA" id="ARBA00023002"/>
    </source>
</evidence>
<dbReference type="PRINTS" id="PR00081">
    <property type="entry name" value="GDHRDH"/>
</dbReference>
<evidence type="ECO:0000256" key="1">
    <source>
        <dbReference type="ARBA" id="ARBA00004496"/>
    </source>
</evidence>
<dbReference type="Pfam" id="PF00106">
    <property type="entry name" value="adh_short"/>
    <property type="match status" value="1"/>
</dbReference>
<dbReference type="GO" id="GO:0005737">
    <property type="term" value="C:cytoplasm"/>
    <property type="evidence" value="ECO:0007669"/>
    <property type="project" value="UniProtKB-SubCell"/>
</dbReference>
<dbReference type="AlphaFoldDB" id="A0A6V8NET1"/>
<keyword evidence="6" id="KW-1185">Reference proteome</keyword>
<dbReference type="EMBL" id="BLXZ01000009">
    <property type="protein sequence ID" value="GFO70314.1"/>
    <property type="molecule type" value="Genomic_DNA"/>
</dbReference>
<name>A0A6V8NET1_9BACT</name>
<evidence type="ECO:0000313" key="5">
    <source>
        <dbReference type="EMBL" id="GFO70314.1"/>
    </source>
</evidence>
<dbReference type="Proteomes" id="UP000587586">
    <property type="component" value="Unassembled WGS sequence"/>
</dbReference>
<keyword evidence="3" id="KW-0521">NADP</keyword>
<dbReference type="PANTHER" id="PTHR44085">
    <property type="entry name" value="SEPIAPTERIN REDUCTASE"/>
    <property type="match status" value="1"/>
</dbReference>
<dbReference type="SUPFAM" id="SSF51735">
    <property type="entry name" value="NAD(P)-binding Rossmann-fold domains"/>
    <property type="match status" value="1"/>
</dbReference>
<dbReference type="InterPro" id="IPR036291">
    <property type="entry name" value="NAD(P)-bd_dom_sf"/>
</dbReference>
<dbReference type="InterPro" id="IPR002347">
    <property type="entry name" value="SDR_fam"/>
</dbReference>
<dbReference type="GO" id="GO:0004757">
    <property type="term" value="F:sepiapterin reductase (NADP+) activity"/>
    <property type="evidence" value="ECO:0007669"/>
    <property type="project" value="TreeGrafter"/>
</dbReference>
<comment type="caution">
    <text evidence="5">The sequence shown here is derived from an EMBL/GenBank/DDBJ whole genome shotgun (WGS) entry which is preliminary data.</text>
</comment>
<evidence type="ECO:0000313" key="6">
    <source>
        <dbReference type="Proteomes" id="UP000587586"/>
    </source>
</evidence>
<comment type="subcellular location">
    <subcellularLocation>
        <location evidence="1">Cytoplasm</location>
    </subcellularLocation>
</comment>